<sequence>LRVRELERLLGKITLENEMLKKIRDLNTKEKKDELSIVTSRDWEQSKGGAR</sequence>
<name>X1EC41_9ZZZZ</name>
<organism evidence="1">
    <name type="scientific">marine sediment metagenome</name>
    <dbReference type="NCBI Taxonomy" id="412755"/>
    <lineage>
        <taxon>unclassified sequences</taxon>
        <taxon>metagenomes</taxon>
        <taxon>ecological metagenomes</taxon>
    </lineage>
</organism>
<dbReference type="AlphaFoldDB" id="X1EC41"/>
<accession>X1EC41</accession>
<protein>
    <submittedName>
        <fullName evidence="1">Uncharacterized protein</fullName>
    </submittedName>
</protein>
<reference evidence="1" key="1">
    <citation type="journal article" date="2014" name="Front. Microbiol.">
        <title>High frequency of phylogenetically diverse reductive dehalogenase-homologous genes in deep subseafloor sedimentary metagenomes.</title>
        <authorList>
            <person name="Kawai M."/>
            <person name="Futagami T."/>
            <person name="Toyoda A."/>
            <person name="Takaki Y."/>
            <person name="Nishi S."/>
            <person name="Hori S."/>
            <person name="Arai W."/>
            <person name="Tsubouchi T."/>
            <person name="Morono Y."/>
            <person name="Uchiyama I."/>
            <person name="Ito T."/>
            <person name="Fujiyama A."/>
            <person name="Inagaki F."/>
            <person name="Takami H."/>
        </authorList>
    </citation>
    <scope>NUCLEOTIDE SEQUENCE</scope>
    <source>
        <strain evidence="1">Expedition CK06-06</strain>
    </source>
</reference>
<comment type="caution">
    <text evidence="1">The sequence shown here is derived from an EMBL/GenBank/DDBJ whole genome shotgun (WGS) entry which is preliminary data.</text>
</comment>
<proteinExistence type="predicted"/>
<gene>
    <name evidence="1" type="ORF">S01H4_58416</name>
</gene>
<feature type="non-terminal residue" evidence="1">
    <location>
        <position position="1"/>
    </location>
</feature>
<evidence type="ECO:0000313" key="1">
    <source>
        <dbReference type="EMBL" id="GAH14699.1"/>
    </source>
</evidence>
<dbReference type="EMBL" id="BART01034117">
    <property type="protein sequence ID" value="GAH14699.1"/>
    <property type="molecule type" value="Genomic_DNA"/>
</dbReference>